<sequence>MSGPAPVPYNVRYDPNNVAIRDGVLTLTVPGQQDPDHDPDNAVNCAEVTTVEQNILYASVRTNAIFSQVPGTCHGLFFYKSDCQEIDIEYLTDPNALSNNGKLNPLWYSNQAADPSTAPTTRGTGPAPSNCTGEVHEYRIDWTSAYTAFYVDGELQQNYSTNVPNQPGPWVWNNWANGDRGWSVGPPHQDSVLQIQSITMYYNMGDKPDDTKKGANQDGHDGCNSGRRP</sequence>
<evidence type="ECO:0000259" key="2">
    <source>
        <dbReference type="PROSITE" id="PS51762"/>
    </source>
</evidence>
<dbReference type="OrthoDB" id="4388755at2759"/>
<gene>
    <name evidence="3" type="ORF">A1O1_03816</name>
</gene>
<protein>
    <recommendedName>
        <fullName evidence="2">GH16 domain-containing protein</fullName>
    </recommendedName>
</protein>
<accession>W9YCV1</accession>
<dbReference type="Pfam" id="PF00722">
    <property type="entry name" value="Glyco_hydro_16"/>
    <property type="match status" value="1"/>
</dbReference>
<dbReference type="STRING" id="1182541.W9YCV1"/>
<comment type="caution">
    <text evidence="3">The sequence shown here is derived from an EMBL/GenBank/DDBJ whole genome shotgun (WGS) entry which is preliminary data.</text>
</comment>
<dbReference type="PROSITE" id="PS51762">
    <property type="entry name" value="GH16_2"/>
    <property type="match status" value="1"/>
</dbReference>
<evidence type="ECO:0000256" key="1">
    <source>
        <dbReference type="SAM" id="MobiDB-lite"/>
    </source>
</evidence>
<organism evidence="3 4">
    <name type="scientific">Capronia coronata CBS 617.96</name>
    <dbReference type="NCBI Taxonomy" id="1182541"/>
    <lineage>
        <taxon>Eukaryota</taxon>
        <taxon>Fungi</taxon>
        <taxon>Dikarya</taxon>
        <taxon>Ascomycota</taxon>
        <taxon>Pezizomycotina</taxon>
        <taxon>Eurotiomycetes</taxon>
        <taxon>Chaetothyriomycetidae</taxon>
        <taxon>Chaetothyriales</taxon>
        <taxon>Herpotrichiellaceae</taxon>
        <taxon>Capronia</taxon>
    </lineage>
</organism>
<dbReference type="GeneID" id="19158705"/>
<dbReference type="SUPFAM" id="SSF49899">
    <property type="entry name" value="Concanavalin A-like lectins/glucanases"/>
    <property type="match status" value="1"/>
</dbReference>
<dbReference type="EMBL" id="AMWN01000003">
    <property type="protein sequence ID" value="EXJ90712.1"/>
    <property type="molecule type" value="Genomic_DNA"/>
</dbReference>
<evidence type="ECO:0000313" key="3">
    <source>
        <dbReference type="EMBL" id="EXJ90712.1"/>
    </source>
</evidence>
<dbReference type="PANTHER" id="PTHR38121:SF2">
    <property type="entry name" value="ACYLTRANSFERASE 3 DOMAIN-CONTAINING PROTEIN"/>
    <property type="match status" value="1"/>
</dbReference>
<feature type="domain" description="GH16" evidence="2">
    <location>
        <begin position="1"/>
        <end position="206"/>
    </location>
</feature>
<dbReference type="AlphaFoldDB" id="W9YCV1"/>
<keyword evidence="4" id="KW-1185">Reference proteome</keyword>
<dbReference type="eggNOG" id="ENOG502S57S">
    <property type="taxonomic scope" value="Eukaryota"/>
</dbReference>
<reference evidence="3 4" key="1">
    <citation type="submission" date="2013-03" db="EMBL/GenBank/DDBJ databases">
        <title>The Genome Sequence of Capronia coronata CBS 617.96.</title>
        <authorList>
            <consortium name="The Broad Institute Genomics Platform"/>
            <person name="Cuomo C."/>
            <person name="de Hoog S."/>
            <person name="Gorbushina A."/>
            <person name="Walker B."/>
            <person name="Young S.K."/>
            <person name="Zeng Q."/>
            <person name="Gargeya S."/>
            <person name="Fitzgerald M."/>
            <person name="Haas B."/>
            <person name="Abouelleil A."/>
            <person name="Allen A.W."/>
            <person name="Alvarado L."/>
            <person name="Arachchi H.M."/>
            <person name="Berlin A.M."/>
            <person name="Chapman S.B."/>
            <person name="Gainer-Dewar J."/>
            <person name="Goldberg J."/>
            <person name="Griggs A."/>
            <person name="Gujja S."/>
            <person name="Hansen M."/>
            <person name="Howarth C."/>
            <person name="Imamovic A."/>
            <person name="Ireland A."/>
            <person name="Larimer J."/>
            <person name="McCowan C."/>
            <person name="Murphy C."/>
            <person name="Pearson M."/>
            <person name="Poon T.W."/>
            <person name="Priest M."/>
            <person name="Roberts A."/>
            <person name="Saif S."/>
            <person name="Shea T."/>
            <person name="Sisk P."/>
            <person name="Sykes S."/>
            <person name="Wortman J."/>
            <person name="Nusbaum C."/>
            <person name="Birren B."/>
        </authorList>
    </citation>
    <scope>NUCLEOTIDE SEQUENCE [LARGE SCALE GENOMIC DNA]</scope>
    <source>
        <strain evidence="3 4">CBS 617.96</strain>
    </source>
</reference>
<dbReference type="InterPro" id="IPR000757">
    <property type="entry name" value="Beta-glucanase-like"/>
</dbReference>
<name>W9YCV1_9EURO</name>
<dbReference type="Gene3D" id="2.60.120.200">
    <property type="match status" value="1"/>
</dbReference>
<proteinExistence type="predicted"/>
<dbReference type="PANTHER" id="PTHR38121">
    <property type="entry name" value="GH16 DOMAIN-CONTAINING PROTEIN"/>
    <property type="match status" value="1"/>
</dbReference>
<dbReference type="CDD" id="cd00413">
    <property type="entry name" value="Glyco_hydrolase_16"/>
    <property type="match status" value="1"/>
</dbReference>
<feature type="compositionally biased region" description="Basic and acidic residues" evidence="1">
    <location>
        <begin position="206"/>
        <end position="221"/>
    </location>
</feature>
<feature type="region of interest" description="Disordered" evidence="1">
    <location>
        <begin position="204"/>
        <end position="229"/>
    </location>
</feature>
<dbReference type="GO" id="GO:0005975">
    <property type="term" value="P:carbohydrate metabolic process"/>
    <property type="evidence" value="ECO:0007669"/>
    <property type="project" value="InterPro"/>
</dbReference>
<dbReference type="HOGENOM" id="CLU_040566_3_1_1"/>
<evidence type="ECO:0000313" key="4">
    <source>
        <dbReference type="Proteomes" id="UP000019484"/>
    </source>
</evidence>
<dbReference type="InterPro" id="IPR013320">
    <property type="entry name" value="ConA-like_dom_sf"/>
</dbReference>
<dbReference type="RefSeq" id="XP_007722906.1">
    <property type="nucleotide sequence ID" value="XM_007724716.1"/>
</dbReference>
<dbReference type="Proteomes" id="UP000019484">
    <property type="component" value="Unassembled WGS sequence"/>
</dbReference>
<dbReference type="GO" id="GO:0004553">
    <property type="term" value="F:hydrolase activity, hydrolyzing O-glycosyl compounds"/>
    <property type="evidence" value="ECO:0007669"/>
    <property type="project" value="InterPro"/>
</dbReference>